<dbReference type="GO" id="GO:0009003">
    <property type="term" value="F:signal peptidase activity"/>
    <property type="evidence" value="ECO:0007669"/>
    <property type="project" value="UniProtKB-EC"/>
</dbReference>
<keyword evidence="8" id="KW-1185">Reference proteome</keyword>
<dbReference type="Pfam" id="PF10502">
    <property type="entry name" value="Peptidase_S26"/>
    <property type="match status" value="1"/>
</dbReference>
<dbReference type="AlphaFoldDB" id="A0A2N3WP01"/>
<dbReference type="PRINTS" id="PR00727">
    <property type="entry name" value="LEADERPTASE"/>
</dbReference>
<dbReference type="OrthoDB" id="7830750at2"/>
<comment type="caution">
    <text evidence="3">Lacks conserved residue(s) required for the propagation of feature annotation.</text>
</comment>
<dbReference type="InterPro" id="IPR019533">
    <property type="entry name" value="Peptidase_S26"/>
</dbReference>
<dbReference type="EMBL" id="JACJHR010000009">
    <property type="protein sequence ID" value="MBB2499264.1"/>
    <property type="molecule type" value="Genomic_DNA"/>
</dbReference>
<evidence type="ECO:0000256" key="4">
    <source>
        <dbReference type="SAM" id="MobiDB-lite"/>
    </source>
</evidence>
<feature type="region of interest" description="Disordered" evidence="4">
    <location>
        <begin position="1"/>
        <end position="25"/>
    </location>
</feature>
<reference evidence="6 9" key="2">
    <citation type="submission" date="2020-08" db="EMBL/GenBank/DDBJ databases">
        <title>Amycolatopsis echigonensis JCM 21831.</title>
        <authorList>
            <person name="Tedsree N."/>
            <person name="Kuncharoen N."/>
            <person name="Likhitwitayawuid K."/>
            <person name="Tanasupawat S."/>
        </authorList>
    </citation>
    <scope>NUCLEOTIDE SEQUENCE [LARGE SCALE GENOMIC DNA]</scope>
    <source>
        <strain evidence="6 9">JCM 21831</strain>
    </source>
</reference>
<dbReference type="InterPro" id="IPR036286">
    <property type="entry name" value="LexA/Signal_pep-like_sf"/>
</dbReference>
<dbReference type="EC" id="3.4.21.89" evidence="3"/>
<feature type="domain" description="Peptidase S26" evidence="5">
    <location>
        <begin position="56"/>
        <end position="215"/>
    </location>
</feature>
<dbReference type="GO" id="GO:0005886">
    <property type="term" value="C:plasma membrane"/>
    <property type="evidence" value="ECO:0007669"/>
    <property type="project" value="UniProtKB-SubCell"/>
</dbReference>
<evidence type="ECO:0000313" key="6">
    <source>
        <dbReference type="EMBL" id="MBB2499264.1"/>
    </source>
</evidence>
<dbReference type="SUPFAM" id="SSF51306">
    <property type="entry name" value="LexA/Signal peptidase"/>
    <property type="match status" value="1"/>
</dbReference>
<dbReference type="EMBL" id="PJMY01000003">
    <property type="protein sequence ID" value="PKV95585.1"/>
    <property type="molecule type" value="Genomic_DNA"/>
</dbReference>
<evidence type="ECO:0000313" key="8">
    <source>
        <dbReference type="Proteomes" id="UP000233750"/>
    </source>
</evidence>
<dbReference type="PANTHER" id="PTHR43390:SF1">
    <property type="entry name" value="CHLOROPLAST PROCESSING PEPTIDASE"/>
    <property type="match status" value="1"/>
</dbReference>
<evidence type="ECO:0000256" key="1">
    <source>
        <dbReference type="ARBA" id="ARBA00004401"/>
    </source>
</evidence>
<keyword evidence="3" id="KW-1133">Transmembrane helix</keyword>
<dbReference type="GO" id="GO:0006465">
    <property type="term" value="P:signal peptide processing"/>
    <property type="evidence" value="ECO:0007669"/>
    <property type="project" value="InterPro"/>
</dbReference>
<evidence type="ECO:0000313" key="9">
    <source>
        <dbReference type="Proteomes" id="UP000550260"/>
    </source>
</evidence>
<dbReference type="Proteomes" id="UP000233750">
    <property type="component" value="Unassembled WGS sequence"/>
</dbReference>
<gene>
    <name evidence="6" type="primary">lepB</name>
    <name evidence="7" type="ORF">ATK30_6508</name>
    <name evidence="6" type="ORF">H5411_08975</name>
</gene>
<sequence length="293" mass="30387">MVSGVHYGQNGTIRPDDPGPRNGSAVLADPREVIDGFPAPPPVSRAPRRFSAVLALFVVVALAGVAGCGYGLVTVFSYRGVKVPVNAMAPAVPAHTIAVLVNRDGQVYHRGDVVLARMPAQPDDKAYALIGRVIGVGGDDVRCCDGARRIVVNGKSVDESYASGDGPQFHVLVPLGTVFLASDRRDVGWDSRQVEVRYGGNSGSVPVSEVYGVVVATGANPWWVRTLPPTTAFTAAGLPGAPEVDQGPFVGRVLVGAGAGAFLIGFLGAVVTGVRRGRKRRRAAAAEGWVSAG</sequence>
<dbReference type="Gene3D" id="2.10.109.10">
    <property type="entry name" value="Umud Fragment, subunit A"/>
    <property type="match status" value="1"/>
</dbReference>
<keyword evidence="3" id="KW-0812">Transmembrane</keyword>
<dbReference type="Proteomes" id="UP000550260">
    <property type="component" value="Unassembled WGS sequence"/>
</dbReference>
<protein>
    <recommendedName>
        <fullName evidence="3">Signal peptidase I</fullName>
        <ecNumber evidence="3">3.4.21.89</ecNumber>
    </recommendedName>
</protein>
<comment type="caution">
    <text evidence="7">The sequence shown here is derived from an EMBL/GenBank/DDBJ whole genome shotgun (WGS) entry which is preliminary data.</text>
</comment>
<dbReference type="PANTHER" id="PTHR43390">
    <property type="entry name" value="SIGNAL PEPTIDASE I"/>
    <property type="match status" value="1"/>
</dbReference>
<feature type="transmembrane region" description="Helical" evidence="3">
    <location>
        <begin position="249"/>
        <end position="272"/>
    </location>
</feature>
<comment type="similarity">
    <text evidence="2 3">Belongs to the peptidase S26 family.</text>
</comment>
<keyword evidence="3" id="KW-0472">Membrane</keyword>
<keyword evidence="3" id="KW-0645">Protease</keyword>
<dbReference type="GO" id="GO:0004252">
    <property type="term" value="F:serine-type endopeptidase activity"/>
    <property type="evidence" value="ECO:0007669"/>
    <property type="project" value="InterPro"/>
</dbReference>
<dbReference type="InterPro" id="IPR000223">
    <property type="entry name" value="Pept_S26A_signal_pept_1"/>
</dbReference>
<keyword evidence="3 6" id="KW-0378">Hydrolase</keyword>
<dbReference type="NCBIfam" id="TIGR02227">
    <property type="entry name" value="sigpep_I_bact"/>
    <property type="match status" value="1"/>
</dbReference>
<name>A0A2N3WP01_9PSEU</name>
<organism evidence="7 8">
    <name type="scientific">Amycolatopsis echigonensis</name>
    <dbReference type="NCBI Taxonomy" id="2576905"/>
    <lineage>
        <taxon>Bacteria</taxon>
        <taxon>Bacillati</taxon>
        <taxon>Actinomycetota</taxon>
        <taxon>Actinomycetes</taxon>
        <taxon>Pseudonocardiales</taxon>
        <taxon>Pseudonocardiaceae</taxon>
        <taxon>Amycolatopsis</taxon>
    </lineage>
</organism>
<evidence type="ECO:0000313" key="7">
    <source>
        <dbReference type="EMBL" id="PKV95585.1"/>
    </source>
</evidence>
<accession>A0A8E1VW39</accession>
<reference evidence="7 8" key="1">
    <citation type="submission" date="2017-12" db="EMBL/GenBank/DDBJ databases">
        <title>Sequencing the genomes of 1000 Actinobacteria strains.</title>
        <authorList>
            <person name="Klenk H.-P."/>
        </authorList>
    </citation>
    <scope>NUCLEOTIDE SEQUENCE [LARGE SCALE GENOMIC DNA]</scope>
    <source>
        <strain evidence="7 8">DSM 45165</strain>
    </source>
</reference>
<evidence type="ECO:0000256" key="3">
    <source>
        <dbReference type="RuleBase" id="RU362042"/>
    </source>
</evidence>
<evidence type="ECO:0000256" key="2">
    <source>
        <dbReference type="ARBA" id="ARBA00009370"/>
    </source>
</evidence>
<dbReference type="RefSeq" id="WP_101438606.1">
    <property type="nucleotide sequence ID" value="NZ_JACJHR010000009.1"/>
</dbReference>
<feature type="transmembrane region" description="Helical" evidence="3">
    <location>
        <begin position="53"/>
        <end position="78"/>
    </location>
</feature>
<evidence type="ECO:0000259" key="5">
    <source>
        <dbReference type="Pfam" id="PF10502"/>
    </source>
</evidence>
<comment type="catalytic activity">
    <reaction evidence="3">
        <text>Cleavage of hydrophobic, N-terminal signal or leader sequences from secreted and periplasmic proteins.</text>
        <dbReference type="EC" id="3.4.21.89"/>
    </reaction>
</comment>
<accession>A0A2N3WP01</accession>
<proteinExistence type="inferred from homology"/>
<comment type="subcellular location">
    <subcellularLocation>
        <location evidence="1">Cell membrane</location>
        <topology evidence="1">Single-pass type II membrane protein</topology>
    </subcellularLocation>
    <subcellularLocation>
        <location evidence="3">Membrane</location>
        <topology evidence="3">Single-pass type II membrane protein</topology>
    </subcellularLocation>
</comment>
<dbReference type="CDD" id="cd06462">
    <property type="entry name" value="Peptidase_S24_S26"/>
    <property type="match status" value="1"/>
</dbReference>